<keyword evidence="4" id="KW-1185">Reference proteome</keyword>
<accession>A0A2V1AYH6</accession>
<sequence length="106" mass="10956">MSDISESPNGDATSTSEQSYVSTVTQGSTTIKFISIETLGPYVGCEKPDGSTASWYVPGNDGLVQCFEGTAYLPGSLITGSSFNGAPAGATASLLVVLMTLLNYIF</sequence>
<evidence type="ECO:0000256" key="1">
    <source>
        <dbReference type="SAM" id="MobiDB-lite"/>
    </source>
</evidence>
<dbReference type="RefSeq" id="XP_025342831.1">
    <property type="nucleotide sequence ID" value="XM_025488169.1"/>
</dbReference>
<evidence type="ECO:0000256" key="2">
    <source>
        <dbReference type="SAM" id="Phobius"/>
    </source>
</evidence>
<feature type="transmembrane region" description="Helical" evidence="2">
    <location>
        <begin position="86"/>
        <end position="105"/>
    </location>
</feature>
<dbReference type="AlphaFoldDB" id="A0A2V1AYH6"/>
<name>A0A2V1AYH6_9ASCO</name>
<gene>
    <name evidence="3" type="ORF">CXQ85_004555</name>
</gene>
<reference evidence="3 4" key="1">
    <citation type="submission" date="2017-12" db="EMBL/GenBank/DDBJ databases">
        <title>Genome Sequence of a Multidrug-Resistant Candida haemulonii Isolate from a Patient with Chronic Leg Ulcers in Israel.</title>
        <authorList>
            <person name="Chow N.A."/>
            <person name="Gade L."/>
            <person name="Batra D."/>
            <person name="Rowe L.A."/>
            <person name="Ben-Ami R."/>
            <person name="Loparev V.N."/>
            <person name="Litvintseva A.P."/>
        </authorList>
    </citation>
    <scope>NUCLEOTIDE SEQUENCE [LARGE SCALE GENOMIC DNA]</scope>
    <source>
        <strain evidence="3 4">B11899</strain>
    </source>
</reference>
<comment type="caution">
    <text evidence="3">The sequence shown here is derived from an EMBL/GenBank/DDBJ whole genome shotgun (WGS) entry which is preliminary data.</text>
</comment>
<dbReference type="VEuPathDB" id="FungiDB:CXQ85_004555"/>
<feature type="region of interest" description="Disordered" evidence="1">
    <location>
        <begin position="1"/>
        <end position="20"/>
    </location>
</feature>
<keyword evidence="2" id="KW-1133">Transmembrane helix</keyword>
<keyword evidence="2" id="KW-0472">Membrane</keyword>
<evidence type="ECO:0000313" key="4">
    <source>
        <dbReference type="Proteomes" id="UP000244309"/>
    </source>
</evidence>
<evidence type="ECO:0000313" key="3">
    <source>
        <dbReference type="EMBL" id="PVH21891.1"/>
    </source>
</evidence>
<proteinExistence type="predicted"/>
<protein>
    <submittedName>
        <fullName evidence="3">Uncharacterized protein</fullName>
    </submittedName>
</protein>
<dbReference type="Proteomes" id="UP000244309">
    <property type="component" value="Unassembled WGS sequence"/>
</dbReference>
<organism evidence="3 4">
    <name type="scientific">Candidozyma haemuli</name>
    <dbReference type="NCBI Taxonomy" id="45357"/>
    <lineage>
        <taxon>Eukaryota</taxon>
        <taxon>Fungi</taxon>
        <taxon>Dikarya</taxon>
        <taxon>Ascomycota</taxon>
        <taxon>Saccharomycotina</taxon>
        <taxon>Pichiomycetes</taxon>
        <taxon>Metschnikowiaceae</taxon>
        <taxon>Candidozyma</taxon>
    </lineage>
</organism>
<dbReference type="GeneID" id="37009885"/>
<keyword evidence="2" id="KW-0812">Transmembrane</keyword>
<dbReference type="EMBL" id="PKFO01000006">
    <property type="protein sequence ID" value="PVH21891.1"/>
    <property type="molecule type" value="Genomic_DNA"/>
</dbReference>